<dbReference type="HOGENOM" id="CLU_008287_19_3_4"/>
<evidence type="ECO:0000256" key="8">
    <source>
        <dbReference type="ARBA" id="ARBA00023136"/>
    </source>
</evidence>
<evidence type="ECO:0000256" key="7">
    <source>
        <dbReference type="ARBA" id="ARBA00023077"/>
    </source>
</evidence>
<accession>G4CEW3</accession>
<dbReference type="InterPro" id="IPR037066">
    <property type="entry name" value="Plug_dom_sf"/>
</dbReference>
<evidence type="ECO:0000256" key="5">
    <source>
        <dbReference type="ARBA" id="ARBA00022692"/>
    </source>
</evidence>
<evidence type="ECO:0000256" key="3">
    <source>
        <dbReference type="ARBA" id="ARBA00022448"/>
    </source>
</evidence>
<dbReference type="AlphaFoldDB" id="G4CEW3"/>
<evidence type="ECO:0000256" key="9">
    <source>
        <dbReference type="ARBA" id="ARBA00023170"/>
    </source>
</evidence>
<dbReference type="Gene3D" id="2.40.170.20">
    <property type="entry name" value="TonB-dependent receptor, beta-barrel domain"/>
    <property type="match status" value="1"/>
</dbReference>
<dbReference type="NCBIfam" id="TIGR01786">
    <property type="entry name" value="TonB-hemlactrns"/>
    <property type="match status" value="1"/>
</dbReference>
<dbReference type="PROSITE" id="PS01156">
    <property type="entry name" value="TONB_DEPENDENT_REC_2"/>
    <property type="match status" value="1"/>
</dbReference>
<protein>
    <submittedName>
        <fullName evidence="16">TonB-dependent heme receptor A</fullName>
    </submittedName>
</protein>
<dbReference type="InterPro" id="IPR010949">
    <property type="entry name" value="TonB_Hb/transfer/lactofer_rcpt"/>
</dbReference>
<dbReference type="InterPro" id="IPR039426">
    <property type="entry name" value="TonB-dep_rcpt-like"/>
</dbReference>
<feature type="short sequence motif" description="TonB C-terminal box" evidence="12">
    <location>
        <begin position="775"/>
        <end position="792"/>
    </location>
</feature>
<comment type="subcellular location">
    <subcellularLocation>
        <location evidence="1 11">Cell outer membrane</location>
        <topology evidence="1 11">Multi-pass membrane protein</topology>
    </subcellularLocation>
</comment>
<dbReference type="InterPro" id="IPR036942">
    <property type="entry name" value="Beta-barrel_TonB_sf"/>
</dbReference>
<dbReference type="PATRIC" id="fig|1032488.3.peg.139"/>
<evidence type="ECO:0000313" key="17">
    <source>
        <dbReference type="Proteomes" id="UP000003019"/>
    </source>
</evidence>
<dbReference type="GO" id="GO:0033214">
    <property type="term" value="P:siderophore-iron import into cell"/>
    <property type="evidence" value="ECO:0007669"/>
    <property type="project" value="TreeGrafter"/>
</dbReference>
<keyword evidence="7 13" id="KW-0798">TonB box</keyword>
<evidence type="ECO:0000256" key="12">
    <source>
        <dbReference type="PROSITE-ProRule" id="PRU10144"/>
    </source>
</evidence>
<dbReference type="NCBIfam" id="TIGR01785">
    <property type="entry name" value="TonB-hemin"/>
    <property type="match status" value="1"/>
</dbReference>
<gene>
    <name evidence="16" type="primary">tdhA</name>
    <name evidence="16" type="ORF">HMPREF9371_0152</name>
</gene>
<dbReference type="Pfam" id="PF07715">
    <property type="entry name" value="Plug"/>
    <property type="match status" value="1"/>
</dbReference>
<dbReference type="PROSITE" id="PS52016">
    <property type="entry name" value="TONB_DEPENDENT_REC_3"/>
    <property type="match status" value="1"/>
</dbReference>
<dbReference type="Proteomes" id="UP000003019">
    <property type="component" value="Unassembled WGS sequence"/>
</dbReference>
<dbReference type="Gene3D" id="2.170.130.10">
    <property type="entry name" value="TonB-dependent receptor, plug domain"/>
    <property type="match status" value="1"/>
</dbReference>
<dbReference type="CDD" id="cd01347">
    <property type="entry name" value="ligand_gated_channel"/>
    <property type="match status" value="1"/>
</dbReference>
<dbReference type="SUPFAM" id="SSF56935">
    <property type="entry name" value="Porins"/>
    <property type="match status" value="1"/>
</dbReference>
<evidence type="ECO:0000256" key="4">
    <source>
        <dbReference type="ARBA" id="ARBA00022452"/>
    </source>
</evidence>
<dbReference type="InterPro" id="IPR010917">
    <property type="entry name" value="TonB_rcpt_CS"/>
</dbReference>
<dbReference type="InterPro" id="IPR000531">
    <property type="entry name" value="Beta-barrel_TonB"/>
</dbReference>
<evidence type="ECO:0000259" key="15">
    <source>
        <dbReference type="Pfam" id="PF07715"/>
    </source>
</evidence>
<keyword evidence="10 11" id="KW-0998">Cell outer membrane</keyword>
<organism evidence="16 17">
    <name type="scientific">Neisseria shayeganii 871</name>
    <dbReference type="NCBI Taxonomy" id="1032488"/>
    <lineage>
        <taxon>Bacteria</taxon>
        <taxon>Pseudomonadati</taxon>
        <taxon>Pseudomonadota</taxon>
        <taxon>Betaproteobacteria</taxon>
        <taxon>Neisseriales</taxon>
        <taxon>Neisseriaceae</taxon>
        <taxon>Neisseria</taxon>
    </lineage>
</organism>
<evidence type="ECO:0000259" key="14">
    <source>
        <dbReference type="Pfam" id="PF00593"/>
    </source>
</evidence>
<keyword evidence="9 16" id="KW-0675">Receptor</keyword>
<comment type="similarity">
    <text evidence="2 11 13">Belongs to the TonB-dependent receptor family.</text>
</comment>
<feature type="domain" description="TonB-dependent receptor plug" evidence="15">
    <location>
        <begin position="94"/>
        <end position="195"/>
    </location>
</feature>
<feature type="domain" description="TonB-dependent receptor-like beta-barrel" evidence="14">
    <location>
        <begin position="282"/>
        <end position="764"/>
    </location>
</feature>
<evidence type="ECO:0000256" key="6">
    <source>
        <dbReference type="ARBA" id="ARBA00022729"/>
    </source>
</evidence>
<keyword evidence="3 11" id="KW-0813">Transport</keyword>
<reference evidence="16 17" key="1">
    <citation type="submission" date="2011-05" db="EMBL/GenBank/DDBJ databases">
        <authorList>
            <person name="Muzny D."/>
            <person name="Qin X."/>
            <person name="Deng J."/>
            <person name="Jiang H."/>
            <person name="Liu Y."/>
            <person name="Qu J."/>
            <person name="Song X.-Z."/>
            <person name="Zhang L."/>
            <person name="Thornton R."/>
            <person name="Coyle M."/>
            <person name="Francisco L."/>
            <person name="Jackson L."/>
            <person name="Javaid M."/>
            <person name="Korchina V."/>
            <person name="Kovar C."/>
            <person name="Mata R."/>
            <person name="Mathew T."/>
            <person name="Ngo R."/>
            <person name="Nguyen L."/>
            <person name="Nguyen N."/>
            <person name="Okwuonu G."/>
            <person name="Ongeri F."/>
            <person name="Pham C."/>
            <person name="Simmons D."/>
            <person name="Wilczek-Boney K."/>
            <person name="Hale W."/>
            <person name="Jakkamsetti A."/>
            <person name="Pham P."/>
            <person name="Ruth R."/>
            <person name="San Lucas F."/>
            <person name="Warren J."/>
            <person name="Zhang J."/>
            <person name="Zhao Z."/>
            <person name="Zhou C."/>
            <person name="Zhu D."/>
            <person name="Lee S."/>
            <person name="Bess C."/>
            <person name="Blankenburg K."/>
            <person name="Forbes L."/>
            <person name="Fu Q."/>
            <person name="Gubbala S."/>
            <person name="Hirani K."/>
            <person name="Jayaseelan J.C."/>
            <person name="Lara F."/>
            <person name="Munidasa M."/>
            <person name="Palculict T."/>
            <person name="Patil S."/>
            <person name="Pu L.-L."/>
            <person name="Saada N."/>
            <person name="Tang L."/>
            <person name="Weissenberger G."/>
            <person name="Zhu Y."/>
            <person name="Hemphill L."/>
            <person name="Shang Y."/>
            <person name="Youmans B."/>
            <person name="Ayvaz T."/>
            <person name="Ross M."/>
            <person name="Santibanez J."/>
            <person name="Aqrawi P."/>
            <person name="Gross S."/>
            <person name="Joshi V."/>
            <person name="Fowler G."/>
            <person name="Nazareth L."/>
            <person name="Reid J."/>
            <person name="Worley K."/>
            <person name="Petrosino J."/>
            <person name="Highlander S."/>
            <person name="Gibbs R."/>
        </authorList>
    </citation>
    <scope>NUCLEOTIDE SEQUENCE [LARGE SCALE GENOMIC DNA]</scope>
    <source>
        <strain evidence="16 17">871</strain>
    </source>
</reference>
<evidence type="ECO:0000256" key="11">
    <source>
        <dbReference type="PROSITE-ProRule" id="PRU01360"/>
    </source>
</evidence>
<dbReference type="PANTHER" id="PTHR30442:SF0">
    <property type="entry name" value="FE(3+) DICITRATE TRANSPORT PROTEIN FECA"/>
    <property type="match status" value="1"/>
</dbReference>
<keyword evidence="6" id="KW-0732">Signal</keyword>
<keyword evidence="4 11" id="KW-1134">Transmembrane beta strand</keyword>
<proteinExistence type="inferred from homology"/>
<name>G4CEW3_9NEIS</name>
<keyword evidence="5 11" id="KW-0812">Transmembrane</keyword>
<evidence type="ECO:0000256" key="13">
    <source>
        <dbReference type="RuleBase" id="RU003357"/>
    </source>
</evidence>
<dbReference type="InterPro" id="IPR012910">
    <property type="entry name" value="Plug_dom"/>
</dbReference>
<evidence type="ECO:0000256" key="10">
    <source>
        <dbReference type="ARBA" id="ARBA00023237"/>
    </source>
</evidence>
<dbReference type="GO" id="GO:0015232">
    <property type="term" value="F:heme transmembrane transporter activity"/>
    <property type="evidence" value="ECO:0007669"/>
    <property type="project" value="InterPro"/>
</dbReference>
<dbReference type="GO" id="GO:0009279">
    <property type="term" value="C:cell outer membrane"/>
    <property type="evidence" value="ECO:0007669"/>
    <property type="project" value="UniProtKB-SubCell"/>
</dbReference>
<evidence type="ECO:0000256" key="1">
    <source>
        <dbReference type="ARBA" id="ARBA00004571"/>
    </source>
</evidence>
<dbReference type="EMBL" id="AGAY01000006">
    <property type="protein sequence ID" value="EGY53597.1"/>
    <property type="molecule type" value="Genomic_DNA"/>
</dbReference>
<evidence type="ECO:0000256" key="2">
    <source>
        <dbReference type="ARBA" id="ARBA00009810"/>
    </source>
</evidence>
<comment type="caution">
    <text evidence="16">The sequence shown here is derived from an EMBL/GenBank/DDBJ whole genome shotgun (WGS) entry which is preliminary data.</text>
</comment>
<dbReference type="STRING" id="1032488.HMPREF9371_0152"/>
<evidence type="ECO:0000313" key="16">
    <source>
        <dbReference type="EMBL" id="EGY53597.1"/>
    </source>
</evidence>
<dbReference type="InterPro" id="IPR011276">
    <property type="entry name" value="TonB_haem/Hb_rcpt"/>
</dbReference>
<dbReference type="PANTHER" id="PTHR30442">
    <property type="entry name" value="IRON III DICITRATE TRANSPORT PROTEIN FECA"/>
    <property type="match status" value="1"/>
</dbReference>
<keyword evidence="8 11" id="KW-0472">Membrane</keyword>
<keyword evidence="17" id="KW-1185">Reference proteome</keyword>
<sequence length="792" mass="89088">MLASGRRAREVEHCAQALPWPPAFGLIQFCLHLKGIFKRIFMLLRSPLPLSTVYLFTASALLLISASVSAAGQEEATRSTVLPDIEVSASANLPVGQSRLNQENIDQQQADNVASLLDMLPGTSMSGSPRPGGQTLNIWGFGDNEDIKVSIDGAEKNFERYRQGSVFVEPELLRRVTVDKGPFDAARGNGGFGGAVRLESRDARDFLQDGRLLGGLVKSGYRSNDRQWQNSAAFFLQNPSGSLDTLLYASIRRGEDIRTPSGDSLPFSANDQNSFLLKTNYRPSAEHSFSLSALYGSHRAWEPWAAKRGELTAPSQRDINRYGEHEAWRRKLVYRNQSDQSYAFKYRYTPLDNPWLDLTLSLNHAKTRQHDRRPESTYSSSSFLGSMGHESHAAYQDTSLELANTARFSTGSVQHRLQTGIRFNRHVRDALMTDKSSSRINNPQYNYGTFQPYYMPSGKQQHNSFYIKDEMRLGDWTLTPALRYDHVHNQGEGNLAPIYHTPAAGHDYRSRSYRNWSPFLGLTWQAQPGILLFADVSRSHRAPLIDEQYEVQSATSTAAGSSPSLSTEKLTALRIGSVMRWQNLLHDDDSLQLRTTLFHMRGRDEIFKNRGIFCREQSNGASSAVCAKPIPNYRNLPGYTIRGGELEAYYEAERWFAGLSYSFISGKRQASPRNPWHEQDTWLSEIPPRKATATLGVRFPAQGLTLGWRGEFVRRQDRSPTDGDPKAGSWSLPKSRGYALHGLFAAWQPPHWQALTVRLTADNIFNRRYAPYLGELVSGVGRNIKASVAWRF</sequence>
<dbReference type="Pfam" id="PF00593">
    <property type="entry name" value="TonB_dep_Rec_b-barrel"/>
    <property type="match status" value="1"/>
</dbReference>